<feature type="transmembrane region" description="Helical" evidence="8">
    <location>
        <begin position="223"/>
        <end position="243"/>
    </location>
</feature>
<evidence type="ECO:0008006" key="14">
    <source>
        <dbReference type="Google" id="ProtNLM"/>
    </source>
</evidence>
<gene>
    <name evidence="12" type="ORF">MIMGU_mgv1a008298mg</name>
</gene>
<keyword evidence="5" id="KW-0249">Electron transport</keyword>
<sequence>MMIMKKPLFLALIISFFFFFFISNVDSQSPAPDSCSSDPLTLQTPLPFNTSALHCVSVWAPQGFILRYAQAESNLWNFVLSAPNTNAYIAIGFSPDGNMVGSRAVVGWVAGDGTTYIRKYHLGGQSPNQVVIEPSAKVELRIGNMTSVVLQSNRIYMAFQVISDTTPTARLLYAVGPAGRLPSGTNLQLSEHDNRVSTTINYATGVFENNKHKPVTSLRKAHGILNMFGWAILLSIGAMVARYMRKWDPLWFYCHASIQTLGFLLGLIGIICGLVLEKRLTGASVGKHKGLGITVLVLGCLQVMAVLARPDKEAKLRKYWNWYHFGVGRLLIFLAAINVFYGIHLGKAGSGWNAGFAAFLIIVFILTVIFELKICFKK</sequence>
<dbReference type="PROSITE" id="PS50836">
    <property type="entry name" value="DOMON"/>
    <property type="match status" value="1"/>
</dbReference>
<feature type="domain" description="Cytochrome b561" evidence="11">
    <location>
        <begin position="183"/>
        <end position="378"/>
    </location>
</feature>
<feature type="domain" description="DOMON" evidence="10">
    <location>
        <begin position="62"/>
        <end position="176"/>
    </location>
</feature>
<keyword evidence="13" id="KW-1185">Reference proteome</keyword>
<keyword evidence="7 8" id="KW-0472">Membrane</keyword>
<organism evidence="12 13">
    <name type="scientific">Erythranthe guttata</name>
    <name type="common">Yellow monkey flower</name>
    <name type="synonym">Mimulus guttatus</name>
    <dbReference type="NCBI Taxonomy" id="4155"/>
    <lineage>
        <taxon>Eukaryota</taxon>
        <taxon>Viridiplantae</taxon>
        <taxon>Streptophyta</taxon>
        <taxon>Embryophyta</taxon>
        <taxon>Tracheophyta</taxon>
        <taxon>Spermatophyta</taxon>
        <taxon>Magnoliopsida</taxon>
        <taxon>eudicotyledons</taxon>
        <taxon>Gunneridae</taxon>
        <taxon>Pentapetalae</taxon>
        <taxon>asterids</taxon>
        <taxon>lamiids</taxon>
        <taxon>Lamiales</taxon>
        <taxon>Phrymaceae</taxon>
        <taxon>Erythranthe</taxon>
    </lineage>
</organism>
<dbReference type="AlphaFoldDB" id="A0A022RJR4"/>
<evidence type="ECO:0000313" key="13">
    <source>
        <dbReference type="Proteomes" id="UP000030748"/>
    </source>
</evidence>
<dbReference type="EMBL" id="KI630394">
    <property type="protein sequence ID" value="EYU40682.1"/>
    <property type="molecule type" value="Genomic_DNA"/>
</dbReference>
<evidence type="ECO:0000259" key="10">
    <source>
        <dbReference type="PROSITE" id="PS50836"/>
    </source>
</evidence>
<evidence type="ECO:0000256" key="8">
    <source>
        <dbReference type="SAM" id="Phobius"/>
    </source>
</evidence>
<dbReference type="KEGG" id="egt:105954470"/>
<dbReference type="eggNOG" id="KOG4293">
    <property type="taxonomic scope" value="Eukaryota"/>
</dbReference>
<dbReference type="Gene3D" id="1.20.120.1770">
    <property type="match status" value="1"/>
</dbReference>
<dbReference type="OrthoDB" id="19261at2759"/>
<dbReference type="InterPro" id="IPR005018">
    <property type="entry name" value="DOMON_domain"/>
</dbReference>
<reference evidence="12 13" key="1">
    <citation type="journal article" date="2013" name="Proc. Natl. Acad. Sci. U.S.A.">
        <title>Fine-scale variation in meiotic recombination in Mimulus inferred from population shotgun sequencing.</title>
        <authorList>
            <person name="Hellsten U."/>
            <person name="Wright K.M."/>
            <person name="Jenkins J."/>
            <person name="Shu S."/>
            <person name="Yuan Y."/>
            <person name="Wessler S.R."/>
            <person name="Schmutz J."/>
            <person name="Willis J.H."/>
            <person name="Rokhsar D.S."/>
        </authorList>
    </citation>
    <scope>NUCLEOTIDE SEQUENCE [LARGE SCALE GENOMIC DNA]</scope>
    <source>
        <strain evidence="13">cv. DUN x IM62</strain>
    </source>
</reference>
<feature type="transmembrane region" description="Helical" evidence="8">
    <location>
        <begin position="355"/>
        <end position="376"/>
    </location>
</feature>
<name>A0A022RJR4_ERYGU</name>
<keyword evidence="4 9" id="KW-0732">Signal</keyword>
<dbReference type="CDD" id="cd08760">
    <property type="entry name" value="Cyt_b561_FRRS1_like"/>
    <property type="match status" value="1"/>
</dbReference>
<dbReference type="PhylomeDB" id="A0A022RJR4"/>
<dbReference type="STRING" id="4155.A0A022RJR4"/>
<evidence type="ECO:0000313" key="12">
    <source>
        <dbReference type="EMBL" id="EYU40682.1"/>
    </source>
</evidence>
<evidence type="ECO:0000259" key="11">
    <source>
        <dbReference type="PROSITE" id="PS50939"/>
    </source>
</evidence>
<dbReference type="SMART" id="SM00665">
    <property type="entry name" value="B561"/>
    <property type="match status" value="1"/>
</dbReference>
<dbReference type="Proteomes" id="UP000030748">
    <property type="component" value="Unassembled WGS sequence"/>
</dbReference>
<protein>
    <recommendedName>
        <fullName evidence="14">Cytochrome b561 and DOMON domain-containing protein</fullName>
    </recommendedName>
</protein>
<evidence type="ECO:0000256" key="4">
    <source>
        <dbReference type="ARBA" id="ARBA00022729"/>
    </source>
</evidence>
<comment type="subcellular location">
    <subcellularLocation>
        <location evidence="1">Membrane</location>
    </subcellularLocation>
</comment>
<dbReference type="GO" id="GO:0016020">
    <property type="term" value="C:membrane"/>
    <property type="evidence" value="ECO:0007669"/>
    <property type="project" value="UniProtKB-SubCell"/>
</dbReference>
<dbReference type="OMA" id="CFQAWPS"/>
<dbReference type="PANTHER" id="PTHR23130:SF171">
    <property type="entry name" value="OS01G0895300 PROTEIN"/>
    <property type="match status" value="1"/>
</dbReference>
<feature type="transmembrane region" description="Helical" evidence="8">
    <location>
        <begin position="250"/>
        <end position="276"/>
    </location>
</feature>
<evidence type="ECO:0000256" key="1">
    <source>
        <dbReference type="ARBA" id="ARBA00004370"/>
    </source>
</evidence>
<feature type="transmembrane region" description="Helical" evidence="8">
    <location>
        <begin position="288"/>
        <end position="308"/>
    </location>
</feature>
<feature type="signal peptide" evidence="9">
    <location>
        <begin position="1"/>
        <end position="27"/>
    </location>
</feature>
<evidence type="ECO:0000256" key="6">
    <source>
        <dbReference type="ARBA" id="ARBA00022989"/>
    </source>
</evidence>
<evidence type="ECO:0000256" key="9">
    <source>
        <dbReference type="SAM" id="SignalP"/>
    </source>
</evidence>
<feature type="chain" id="PRO_5001508165" description="Cytochrome b561 and DOMON domain-containing protein" evidence="9">
    <location>
        <begin position="28"/>
        <end position="378"/>
    </location>
</feature>
<dbReference type="InterPro" id="IPR045266">
    <property type="entry name" value="DOH_DOMON"/>
</dbReference>
<feature type="transmembrane region" description="Helical" evidence="8">
    <location>
        <begin position="320"/>
        <end position="343"/>
    </location>
</feature>
<dbReference type="SUPFAM" id="SSF49344">
    <property type="entry name" value="CBD9-like"/>
    <property type="match status" value="1"/>
</dbReference>
<dbReference type="Pfam" id="PF03351">
    <property type="entry name" value="DOMON"/>
    <property type="match status" value="1"/>
</dbReference>
<keyword evidence="2" id="KW-0813">Transport</keyword>
<proteinExistence type="predicted"/>
<dbReference type="PANTHER" id="PTHR23130">
    <property type="entry name" value="CYTOCHROME B561 AND DOMON DOMAIN-CONTAINING PROTEIN"/>
    <property type="match status" value="1"/>
</dbReference>
<accession>A0A022RJR4</accession>
<dbReference type="SMART" id="SM00664">
    <property type="entry name" value="DoH"/>
    <property type="match status" value="1"/>
</dbReference>
<evidence type="ECO:0000256" key="3">
    <source>
        <dbReference type="ARBA" id="ARBA00022692"/>
    </source>
</evidence>
<evidence type="ECO:0000256" key="7">
    <source>
        <dbReference type="ARBA" id="ARBA00023136"/>
    </source>
</evidence>
<evidence type="ECO:0000256" key="5">
    <source>
        <dbReference type="ARBA" id="ARBA00022982"/>
    </source>
</evidence>
<keyword evidence="6 8" id="KW-1133">Transmembrane helix</keyword>
<dbReference type="PROSITE" id="PS50939">
    <property type="entry name" value="CYTOCHROME_B561"/>
    <property type="match status" value="1"/>
</dbReference>
<dbReference type="InterPro" id="IPR006593">
    <property type="entry name" value="Cyt_b561/ferric_Rdtase_TM"/>
</dbReference>
<dbReference type="CDD" id="cd09631">
    <property type="entry name" value="DOMON_DOH"/>
    <property type="match status" value="1"/>
</dbReference>
<keyword evidence="3 8" id="KW-0812">Transmembrane</keyword>
<evidence type="ECO:0000256" key="2">
    <source>
        <dbReference type="ARBA" id="ARBA00022448"/>
    </source>
</evidence>